<dbReference type="PANTHER" id="PTHR30221:SF1">
    <property type="entry name" value="SMALL-CONDUCTANCE MECHANOSENSITIVE CHANNEL"/>
    <property type="match status" value="1"/>
</dbReference>
<evidence type="ECO:0000313" key="2">
    <source>
        <dbReference type="EMBL" id="PQJ71804.1"/>
    </source>
</evidence>
<dbReference type="Gene3D" id="1.10.287.1260">
    <property type="match status" value="1"/>
</dbReference>
<dbReference type="AlphaFoldDB" id="A0A2P6CA59"/>
<feature type="transmembrane region" description="Helical" evidence="1">
    <location>
        <begin position="120"/>
        <end position="141"/>
    </location>
</feature>
<dbReference type="EMBL" id="MSCK01000001">
    <property type="protein sequence ID" value="PQJ71804.1"/>
    <property type="molecule type" value="Genomic_DNA"/>
</dbReference>
<dbReference type="RefSeq" id="WP_105047462.1">
    <property type="nucleotide sequence ID" value="NZ_CP150661.1"/>
</dbReference>
<reference evidence="2 3" key="1">
    <citation type="submission" date="2016-12" db="EMBL/GenBank/DDBJ databases">
        <title>Trade-off between light-utilization and light-protection in marine flavobacteria.</title>
        <authorList>
            <person name="Kumagai Y."/>
            <person name="Yoshizawa S."/>
            <person name="Kogure K."/>
            <person name="Iwasaki W."/>
        </authorList>
    </citation>
    <scope>NUCLEOTIDE SEQUENCE [LARGE SCALE GENOMIC DNA]</scope>
    <source>
        <strain evidence="2 3">KCTC 12100</strain>
    </source>
</reference>
<evidence type="ECO:0000313" key="3">
    <source>
        <dbReference type="Proteomes" id="UP000247345"/>
    </source>
</evidence>
<dbReference type="OrthoDB" id="1493289at2"/>
<protein>
    <recommendedName>
        <fullName evidence="4">Small-conductance mechanosensitive channel</fullName>
    </recommendedName>
</protein>
<evidence type="ECO:0000256" key="1">
    <source>
        <dbReference type="SAM" id="Phobius"/>
    </source>
</evidence>
<dbReference type="GO" id="GO:0008381">
    <property type="term" value="F:mechanosensitive monoatomic ion channel activity"/>
    <property type="evidence" value="ECO:0007669"/>
    <property type="project" value="InterPro"/>
</dbReference>
<gene>
    <name evidence="2" type="ORF">BTO14_00405</name>
</gene>
<sequence length="278" mass="30514">MTNKLLLALQSDIDLSFLEKLWNNFLDFLPQLLKGIGFLIIGWLLIKLLLYIIKKALGFTKIDSLPEKLNVDEIFGESSLKIQPTKIIITAIKWVLILVFIIVGSELLGLRMVSEQLSGLIAYLPKLISALIIFAIGIYVANLVKKALFSMFKSLDLTGGNLVGNVAFYLIAIVVTVTALNQAGVNTDLITSNLSIILGAILASFTIAFGLGSRDVIKRLLFGYYTRKNIQEGDKVIVNGIEGVVAVIDNICVILITKKGKVILPIKDIVDNQIEIVN</sequence>
<dbReference type="GO" id="GO:0016020">
    <property type="term" value="C:membrane"/>
    <property type="evidence" value="ECO:0007669"/>
    <property type="project" value="InterPro"/>
</dbReference>
<dbReference type="PANTHER" id="PTHR30221">
    <property type="entry name" value="SMALL-CONDUCTANCE MECHANOSENSITIVE CHANNEL"/>
    <property type="match status" value="1"/>
</dbReference>
<name>A0A2P6CA59_9FLAO</name>
<dbReference type="SUPFAM" id="SSF82861">
    <property type="entry name" value="Mechanosensitive channel protein MscS (YggB), transmembrane region"/>
    <property type="match status" value="1"/>
</dbReference>
<proteinExistence type="predicted"/>
<dbReference type="InterPro" id="IPR011014">
    <property type="entry name" value="MscS_channel_TM-2"/>
</dbReference>
<organism evidence="2 3">
    <name type="scientific">Polaribacter butkevichii</name>
    <dbReference type="NCBI Taxonomy" id="218490"/>
    <lineage>
        <taxon>Bacteria</taxon>
        <taxon>Pseudomonadati</taxon>
        <taxon>Bacteroidota</taxon>
        <taxon>Flavobacteriia</taxon>
        <taxon>Flavobacteriales</taxon>
        <taxon>Flavobacteriaceae</taxon>
    </lineage>
</organism>
<evidence type="ECO:0008006" key="4">
    <source>
        <dbReference type="Google" id="ProtNLM"/>
    </source>
</evidence>
<dbReference type="InterPro" id="IPR008910">
    <property type="entry name" value="MSC_TM_helix"/>
</dbReference>
<keyword evidence="1" id="KW-0812">Transmembrane</keyword>
<feature type="transmembrane region" description="Helical" evidence="1">
    <location>
        <begin position="189"/>
        <end position="211"/>
    </location>
</feature>
<dbReference type="InterPro" id="IPR045275">
    <property type="entry name" value="MscS_archaea/bacteria_type"/>
</dbReference>
<keyword evidence="1" id="KW-1133">Transmembrane helix</keyword>
<feature type="transmembrane region" description="Helical" evidence="1">
    <location>
        <begin position="32"/>
        <end position="53"/>
    </location>
</feature>
<feature type="transmembrane region" description="Helical" evidence="1">
    <location>
        <begin position="162"/>
        <end position="183"/>
    </location>
</feature>
<dbReference type="Proteomes" id="UP000247345">
    <property type="component" value="Unassembled WGS sequence"/>
</dbReference>
<dbReference type="Pfam" id="PF05552">
    <property type="entry name" value="MS_channel_1st_1"/>
    <property type="match status" value="2"/>
</dbReference>
<feature type="transmembrane region" description="Helical" evidence="1">
    <location>
        <begin position="87"/>
        <end position="108"/>
    </location>
</feature>
<keyword evidence="3" id="KW-1185">Reference proteome</keyword>
<comment type="caution">
    <text evidence="2">The sequence shown here is derived from an EMBL/GenBank/DDBJ whole genome shotgun (WGS) entry which is preliminary data.</text>
</comment>
<keyword evidence="1" id="KW-0472">Membrane</keyword>
<accession>A0A2P6CA59</accession>